<dbReference type="InterPro" id="IPR041517">
    <property type="entry name" value="DEGP_PDZ"/>
</dbReference>
<protein>
    <recommendedName>
        <fullName evidence="6">Protease Do-like PDZ domain-containing protein</fullName>
    </recommendedName>
</protein>
<comment type="similarity">
    <text evidence="1">Belongs to the peptidase S1C family.</text>
</comment>
<accession>K0T2W3</accession>
<organism evidence="7 8">
    <name type="scientific">Thalassiosira oceanica</name>
    <name type="common">Marine diatom</name>
    <dbReference type="NCBI Taxonomy" id="159749"/>
    <lineage>
        <taxon>Eukaryota</taxon>
        <taxon>Sar</taxon>
        <taxon>Stramenopiles</taxon>
        <taxon>Ochrophyta</taxon>
        <taxon>Bacillariophyta</taxon>
        <taxon>Coscinodiscophyceae</taxon>
        <taxon>Thalassiosirophycidae</taxon>
        <taxon>Thalassiosirales</taxon>
        <taxon>Thalassiosiraceae</taxon>
        <taxon>Thalassiosira</taxon>
    </lineage>
</organism>
<evidence type="ECO:0000256" key="1">
    <source>
        <dbReference type="ARBA" id="ARBA00010541"/>
    </source>
</evidence>
<dbReference type="InterPro" id="IPR046449">
    <property type="entry name" value="DEGP_PDZ_sf"/>
</dbReference>
<dbReference type="OMA" id="CVEHNTQ"/>
<evidence type="ECO:0000313" key="7">
    <source>
        <dbReference type="EMBL" id="EJK64737.1"/>
    </source>
</evidence>
<dbReference type="InterPro" id="IPR009003">
    <property type="entry name" value="Peptidase_S1_PA"/>
</dbReference>
<dbReference type="eggNOG" id="KOG1320">
    <property type="taxonomic scope" value="Eukaryota"/>
</dbReference>
<gene>
    <name evidence="7" type="ORF">THAOC_14498</name>
</gene>
<dbReference type="Proteomes" id="UP000266841">
    <property type="component" value="Unassembled WGS sequence"/>
</dbReference>
<dbReference type="PANTHER" id="PTHR45980">
    <property type="match status" value="1"/>
</dbReference>
<comment type="caution">
    <text evidence="7">The sequence shown here is derived from an EMBL/GenBank/DDBJ whole genome shotgun (WGS) entry which is preliminary data.</text>
</comment>
<keyword evidence="8" id="KW-1185">Reference proteome</keyword>
<proteinExistence type="inferred from homology"/>
<dbReference type="Gene3D" id="2.40.10.10">
    <property type="entry name" value="Trypsin-like serine proteases"/>
    <property type="match status" value="2"/>
</dbReference>
<dbReference type="GO" id="GO:0004252">
    <property type="term" value="F:serine-type endopeptidase activity"/>
    <property type="evidence" value="ECO:0007669"/>
    <property type="project" value="InterPro"/>
</dbReference>
<keyword evidence="5" id="KW-0843">Virulence</keyword>
<evidence type="ECO:0000313" key="8">
    <source>
        <dbReference type="Proteomes" id="UP000266841"/>
    </source>
</evidence>
<dbReference type="OrthoDB" id="4217619at2759"/>
<dbReference type="SUPFAM" id="SSF50494">
    <property type="entry name" value="Trypsin-like serine proteases"/>
    <property type="match status" value="1"/>
</dbReference>
<dbReference type="GO" id="GO:0006508">
    <property type="term" value="P:proteolysis"/>
    <property type="evidence" value="ECO:0007669"/>
    <property type="project" value="UniProtKB-KW"/>
</dbReference>
<sequence>SLERAASLRKTFDRPRKVSVVRIWTAMGRRTIAVLSTALSLSLSLAFHSVSRTCQQPPSTLLVDNDRFWPGRDIEVDGEAEDDSAHKAALDSVVKIFASHSEPDYLLPWQRQQQSTSTSSGFIVEVPGGIRVITNAHSVEYTSVVQVQLRGDDEKYAATVEAVSNEADLAILRVDLFDKGTLDLYPLPIGRIPSLQESVEVIGYPAGGDSLSITKGVVSRIEMQEYTQAGEILLALQIDAAINPGNSGGPVVNERLEVIGVAFQGLDEAENVGYVVPSSVLLHFMEDVRRGKNPRFCKLGCDVQFLESSSFRKLLKMKQGQTNEDPKKQKQTGVMVRRVYPLSAAVGKLKKLRLSRQLKCSESGIPVGNDGKIPFRRGERVALGGYVSSLFAGDIITLTILREGLELEVSFPVQPIQHLVPAHFDNEPPPYLICSGLVFTVLSVPYLDAKGAWDEFYSESVTYLQGLVNQPPSSAGDQVVVLAQVLAHRDNLGYEDLTDLRLLKFNGQSVRSLRHLNELITTSNGDFLIFEFAPEDGGRMIILERENNERATKEVCHEHSIGVAALAEIDTLQSHRPRKRKKAEARAGAECTTKGLCLLERAKVFTIPPLLVQTISLGYEVLPPPSIARHAGSRQAIHEVPTILRLNAFKGSAGNRYFGVISSSIWDPRETVALASPRRAERNTATSLARCKTHRLGKDGVGRGAADGSGAASDA</sequence>
<reference evidence="7 8" key="1">
    <citation type="journal article" date="2012" name="Genome Biol.">
        <title>Genome and low-iron response of an oceanic diatom adapted to chronic iron limitation.</title>
        <authorList>
            <person name="Lommer M."/>
            <person name="Specht M."/>
            <person name="Roy A.S."/>
            <person name="Kraemer L."/>
            <person name="Andreson R."/>
            <person name="Gutowska M.A."/>
            <person name="Wolf J."/>
            <person name="Bergner S.V."/>
            <person name="Schilhabel M.B."/>
            <person name="Klostermeier U.C."/>
            <person name="Beiko R.G."/>
            <person name="Rosenstiel P."/>
            <person name="Hippler M."/>
            <person name="Laroche J."/>
        </authorList>
    </citation>
    <scope>NUCLEOTIDE SEQUENCE [LARGE SCALE GENOMIC DNA]</scope>
    <source>
        <strain evidence="7 8">CCMP1005</strain>
    </source>
</reference>
<dbReference type="Gene3D" id="3.20.190.20">
    <property type="match status" value="1"/>
</dbReference>
<feature type="domain" description="Protease Do-like PDZ" evidence="6">
    <location>
        <begin position="420"/>
        <end position="562"/>
    </location>
</feature>
<evidence type="ECO:0000256" key="5">
    <source>
        <dbReference type="ARBA" id="ARBA00023026"/>
    </source>
</evidence>
<dbReference type="Pfam" id="PF17815">
    <property type="entry name" value="PDZ_3"/>
    <property type="match status" value="1"/>
</dbReference>
<feature type="non-terminal residue" evidence="7">
    <location>
        <position position="1"/>
    </location>
</feature>
<dbReference type="InterPro" id="IPR043504">
    <property type="entry name" value="Peptidase_S1_PA_chymotrypsin"/>
</dbReference>
<keyword evidence="2" id="KW-0645">Protease</keyword>
<keyword evidence="3" id="KW-0378">Hydrolase</keyword>
<dbReference type="Pfam" id="PF13365">
    <property type="entry name" value="Trypsin_2"/>
    <property type="match status" value="1"/>
</dbReference>
<keyword evidence="4" id="KW-0720">Serine protease</keyword>
<dbReference type="InterPro" id="IPR001940">
    <property type="entry name" value="Peptidase_S1C"/>
</dbReference>
<dbReference type="AlphaFoldDB" id="K0T2W3"/>
<evidence type="ECO:0000259" key="6">
    <source>
        <dbReference type="Pfam" id="PF17815"/>
    </source>
</evidence>
<dbReference type="EMBL" id="AGNL01016939">
    <property type="protein sequence ID" value="EJK64737.1"/>
    <property type="molecule type" value="Genomic_DNA"/>
</dbReference>
<evidence type="ECO:0000256" key="2">
    <source>
        <dbReference type="ARBA" id="ARBA00022670"/>
    </source>
</evidence>
<evidence type="ECO:0000256" key="3">
    <source>
        <dbReference type="ARBA" id="ARBA00022801"/>
    </source>
</evidence>
<name>K0T2W3_THAOC</name>
<dbReference type="PRINTS" id="PR00834">
    <property type="entry name" value="PROTEASES2C"/>
</dbReference>
<evidence type="ECO:0000256" key="4">
    <source>
        <dbReference type="ARBA" id="ARBA00022825"/>
    </source>
</evidence>
<dbReference type="PANTHER" id="PTHR45980:SF9">
    <property type="entry name" value="PROTEASE DO-LIKE 10, MITOCHONDRIAL-RELATED"/>
    <property type="match status" value="1"/>
</dbReference>